<keyword evidence="1" id="KW-0235">DNA replication</keyword>
<dbReference type="EC" id="2.7.7.7" evidence="1"/>
<evidence type="ECO:0000313" key="5">
    <source>
        <dbReference type="EMBL" id="OLQ02069.1"/>
    </source>
</evidence>
<keyword evidence="1" id="KW-0004">4Fe-4S</keyword>
<comment type="function">
    <text evidence="1">DNA polymerase II participates in chromosomal DNA replication.</text>
</comment>
<dbReference type="InterPro" id="IPR006133">
    <property type="entry name" value="DNA-dir_DNA_pol_B_exonuc"/>
</dbReference>
<keyword evidence="1" id="KW-0239">DNA-directed DNA polymerase</keyword>
<dbReference type="PANTHER" id="PTHR10670:SF0">
    <property type="entry name" value="DNA POLYMERASE EPSILON CATALYTIC SUBUNIT A"/>
    <property type="match status" value="1"/>
</dbReference>
<dbReference type="GO" id="GO:0006297">
    <property type="term" value="P:nucleotide-excision repair, DNA gap filling"/>
    <property type="evidence" value="ECO:0007669"/>
    <property type="project" value="TreeGrafter"/>
</dbReference>
<dbReference type="AlphaFoldDB" id="A0A1Q9E3U6"/>
<dbReference type="InterPro" id="IPR029703">
    <property type="entry name" value="POL2"/>
</dbReference>
<feature type="transmembrane region" description="Helical" evidence="3">
    <location>
        <begin position="324"/>
        <end position="357"/>
    </location>
</feature>
<comment type="cofactor">
    <cofactor evidence="1">
        <name>[4Fe-4S] cluster</name>
        <dbReference type="ChEBI" id="CHEBI:49883"/>
    </cofactor>
</comment>
<keyword evidence="1" id="KW-0808">Transferase</keyword>
<reference evidence="5 6" key="1">
    <citation type="submission" date="2016-02" db="EMBL/GenBank/DDBJ databases">
        <title>Genome analysis of coral dinoflagellate symbionts highlights evolutionary adaptations to a symbiotic lifestyle.</title>
        <authorList>
            <person name="Aranda M."/>
            <person name="Li Y."/>
            <person name="Liew Y.J."/>
            <person name="Baumgarten S."/>
            <person name="Simakov O."/>
            <person name="Wilson M."/>
            <person name="Piel J."/>
            <person name="Ashoor H."/>
            <person name="Bougouffa S."/>
            <person name="Bajic V.B."/>
            <person name="Ryu T."/>
            <person name="Ravasi T."/>
            <person name="Bayer T."/>
            <person name="Micklem G."/>
            <person name="Kim H."/>
            <person name="Bhak J."/>
            <person name="Lajeunesse T.C."/>
            <person name="Voolstra C.R."/>
        </authorList>
    </citation>
    <scope>NUCLEOTIDE SEQUENCE [LARGE SCALE GENOMIC DNA]</scope>
    <source>
        <strain evidence="5 6">CCMP2467</strain>
    </source>
</reference>
<dbReference type="GO" id="GO:0000278">
    <property type="term" value="P:mitotic cell cycle"/>
    <property type="evidence" value="ECO:0007669"/>
    <property type="project" value="TreeGrafter"/>
</dbReference>
<dbReference type="GO" id="GO:0008622">
    <property type="term" value="C:epsilon DNA polymerase complex"/>
    <property type="evidence" value="ECO:0007669"/>
    <property type="project" value="InterPro"/>
</dbReference>
<proteinExistence type="inferred from homology"/>
<keyword evidence="1" id="KW-0238">DNA-binding</keyword>
<keyword evidence="1" id="KW-0539">Nucleus</keyword>
<dbReference type="PANTHER" id="PTHR10670">
    <property type="entry name" value="DNA POLYMERASE EPSILON CATALYTIC SUBUNIT A"/>
    <property type="match status" value="1"/>
</dbReference>
<dbReference type="InterPro" id="IPR012337">
    <property type="entry name" value="RNaseH-like_sf"/>
</dbReference>
<dbReference type="Pfam" id="PF03104">
    <property type="entry name" value="DNA_pol_B_exo1"/>
    <property type="match status" value="1"/>
</dbReference>
<comment type="caution">
    <text evidence="5">The sequence shown here is derived from an EMBL/GenBank/DDBJ whole genome shotgun (WGS) entry which is preliminary data.</text>
</comment>
<protein>
    <recommendedName>
        <fullName evidence="1">DNA polymerase epsilon catalytic subunit</fullName>
        <ecNumber evidence="1">2.7.7.7</ecNumber>
    </recommendedName>
</protein>
<dbReference type="EMBL" id="LSRX01000273">
    <property type="protein sequence ID" value="OLQ02069.1"/>
    <property type="molecule type" value="Genomic_DNA"/>
</dbReference>
<dbReference type="GO" id="GO:0003887">
    <property type="term" value="F:DNA-directed DNA polymerase activity"/>
    <property type="evidence" value="ECO:0007669"/>
    <property type="project" value="UniProtKB-KW"/>
</dbReference>
<comment type="similarity">
    <text evidence="1">Belongs to the DNA polymerase type-B family.</text>
</comment>
<comment type="catalytic activity">
    <reaction evidence="1">
        <text>DNA(n) + a 2'-deoxyribonucleoside 5'-triphosphate = DNA(n+1) + diphosphate</text>
        <dbReference type="Rhea" id="RHEA:22508"/>
        <dbReference type="Rhea" id="RHEA-COMP:17339"/>
        <dbReference type="Rhea" id="RHEA-COMP:17340"/>
        <dbReference type="ChEBI" id="CHEBI:33019"/>
        <dbReference type="ChEBI" id="CHEBI:61560"/>
        <dbReference type="ChEBI" id="CHEBI:173112"/>
        <dbReference type="EC" id="2.7.7.7"/>
    </reaction>
</comment>
<keyword evidence="3" id="KW-0472">Membrane</keyword>
<gene>
    <name evidence="5" type="primary">pol2</name>
    <name evidence="5" type="ORF">AK812_SmicGene15119</name>
</gene>
<keyword evidence="1" id="KW-0479">Metal-binding</keyword>
<comment type="subcellular location">
    <subcellularLocation>
        <location evidence="1">Nucleus</location>
    </subcellularLocation>
</comment>
<dbReference type="GO" id="GO:0008270">
    <property type="term" value="F:zinc ion binding"/>
    <property type="evidence" value="ECO:0007669"/>
    <property type="project" value="UniProtKB-KW"/>
</dbReference>
<dbReference type="SUPFAM" id="SSF53098">
    <property type="entry name" value="Ribonuclease H-like"/>
    <property type="match status" value="1"/>
</dbReference>
<keyword evidence="1" id="KW-0548">Nucleotidyltransferase</keyword>
<evidence type="ECO:0000313" key="6">
    <source>
        <dbReference type="Proteomes" id="UP000186817"/>
    </source>
</evidence>
<accession>A0A1Q9E3U6</accession>
<keyword evidence="1" id="KW-0411">Iron-sulfur</keyword>
<organism evidence="5 6">
    <name type="scientific">Symbiodinium microadriaticum</name>
    <name type="common">Dinoflagellate</name>
    <name type="synonym">Zooxanthella microadriatica</name>
    <dbReference type="NCBI Taxonomy" id="2951"/>
    <lineage>
        <taxon>Eukaryota</taxon>
        <taxon>Sar</taxon>
        <taxon>Alveolata</taxon>
        <taxon>Dinophyceae</taxon>
        <taxon>Suessiales</taxon>
        <taxon>Symbiodiniaceae</taxon>
        <taxon>Symbiodinium</taxon>
    </lineage>
</organism>
<keyword evidence="1" id="KW-0408">Iron</keyword>
<keyword evidence="3" id="KW-0812">Transmembrane</keyword>
<dbReference type="GO" id="GO:0006272">
    <property type="term" value="P:leading strand elongation"/>
    <property type="evidence" value="ECO:0007669"/>
    <property type="project" value="TreeGrafter"/>
</dbReference>
<feature type="region of interest" description="Disordered" evidence="2">
    <location>
        <begin position="707"/>
        <end position="744"/>
    </location>
</feature>
<evidence type="ECO:0000256" key="1">
    <source>
        <dbReference type="RuleBase" id="RU365029"/>
    </source>
</evidence>
<feature type="domain" description="DNA-directed DNA polymerase family B exonuclease" evidence="4">
    <location>
        <begin position="751"/>
        <end position="851"/>
    </location>
</feature>
<evidence type="ECO:0000256" key="3">
    <source>
        <dbReference type="SAM" id="Phobius"/>
    </source>
</evidence>
<evidence type="ECO:0000256" key="2">
    <source>
        <dbReference type="SAM" id="MobiDB-lite"/>
    </source>
</evidence>
<keyword evidence="1" id="KW-0862">Zinc</keyword>
<sequence length="937" mass="104036">MLEFMRHRCFALGDAEWDTPQRPTAIAEHEAGDSPQEWRQHWTHTLRLDVNWSFAFFVHPGLWETVCTEHNPPPKPPGDEVTVSASAQEAPAQITNSCETYVANVQKYDAERFSLCLFQAVLGERSRYPSCFYASWLFKDFGATSLRSAAQRLRWAFSTLEPPDTPEVGISSYISVTAETKQEKAEQQELLSVVIRGQLNFDKPRSISHGAIIGDFWAIDGFMFGGLAFAQGMFEFMDTPLPKRSPAALIDMPKIPETHEAFLVGARLAVEAAVRCAAALPATVGAELFGCHPREATSTSDVQRAYKVEAGRFRAGHGHRVVNIAIIITISIIIIIISIIIIFIFIFIIIIIIIIIMNMNKMIIIITYRRSAGGPERAVAARTKEELLRSKSKVRGDPPVARTIRQAELQSVVGLLSMLRRETAALRTTGHMELDADLLEVLDGILGNYLPNAWRRPEIETLALALALTSLCLHGHLMFGHAYSSLTCIGKFPSVRFGPRGYLSLATLRAAARVQELPLEAELGIQRYQLKLSRFLNDSVFKFLQVDFIESFATGVEVDEGNAEATIEVISRVEEEEDVQDFVAVQGSSLVTARADARMDEYLTHMPAIQFIPVRDHAFVLRLFQIAAALPRARGQAEDPNFIAQVFLRSANEPDEWLLKLSTSLGLIVDVAHEHMENLLPRVGTPCEKTYLDESCDKLLAQGTHDHEHFPSGATAADGRAKDAPLPDSVSFDSPNKPKGDWSASDELEELYEHDVPYVNRVCIDNKINVGKWYEVYRNPMVTSVEDLYDTQSKVKELDMPLGRGFGAAQQKKPGLRIFAWDIETTKEPLKFPDSARDKITMISIMVAAYNMDWAEEASLVLHDLEPKAHVATASLAATRRPGMASAAVNSDGADAGDEEEESETGFRCRAVASDVIDEGAVWFGYVDADVYKPVNP</sequence>
<dbReference type="GO" id="GO:0008310">
    <property type="term" value="F:single-stranded DNA 3'-5' DNA exonuclease activity"/>
    <property type="evidence" value="ECO:0007669"/>
    <property type="project" value="TreeGrafter"/>
</dbReference>
<keyword evidence="3" id="KW-1133">Transmembrane helix</keyword>
<evidence type="ECO:0000259" key="4">
    <source>
        <dbReference type="Pfam" id="PF03104"/>
    </source>
</evidence>
<name>A0A1Q9E3U6_SYMMI</name>
<dbReference type="Proteomes" id="UP000186817">
    <property type="component" value="Unassembled WGS sequence"/>
</dbReference>
<dbReference type="GO" id="GO:0045004">
    <property type="term" value="P:DNA replication proofreading"/>
    <property type="evidence" value="ECO:0007669"/>
    <property type="project" value="TreeGrafter"/>
</dbReference>
<keyword evidence="6" id="KW-1185">Reference proteome</keyword>
<dbReference type="GO" id="GO:0003677">
    <property type="term" value="F:DNA binding"/>
    <property type="evidence" value="ECO:0007669"/>
    <property type="project" value="UniProtKB-KW"/>
</dbReference>
<dbReference type="GO" id="GO:0051539">
    <property type="term" value="F:4 iron, 4 sulfur cluster binding"/>
    <property type="evidence" value="ECO:0007669"/>
    <property type="project" value="UniProtKB-KW"/>
</dbReference>
<dbReference type="GO" id="GO:0006287">
    <property type="term" value="P:base-excision repair, gap-filling"/>
    <property type="evidence" value="ECO:0007669"/>
    <property type="project" value="TreeGrafter"/>
</dbReference>
<keyword evidence="1" id="KW-0863">Zinc-finger</keyword>
<dbReference type="OrthoDB" id="445800at2759"/>